<dbReference type="InterPro" id="IPR027417">
    <property type="entry name" value="P-loop_NTPase"/>
</dbReference>
<dbReference type="EMBL" id="CBTB010000185">
    <property type="protein sequence ID" value="CDH33438.1"/>
    <property type="molecule type" value="Genomic_DNA"/>
</dbReference>
<gene>
    <name evidence="1" type="ORF">XBI1_2650016</name>
</gene>
<dbReference type="SUPFAM" id="SSF52540">
    <property type="entry name" value="P-loop containing nucleoside triphosphate hydrolases"/>
    <property type="match status" value="1"/>
</dbReference>
<reference evidence="1" key="1">
    <citation type="submission" date="2013-07" db="EMBL/GenBank/DDBJ databases">
        <title>Sub-species coevolution in mutualistic symbiosis.</title>
        <authorList>
            <person name="Murfin K."/>
            <person name="Klassen J."/>
            <person name="Lee M."/>
            <person name="Forst S."/>
            <person name="Stock P."/>
            <person name="Goodrich-Blair H."/>
        </authorList>
    </citation>
    <scope>NUCLEOTIDE SEQUENCE [LARGE SCALE GENOMIC DNA]</scope>
    <source>
        <strain evidence="1">Intermedium</strain>
    </source>
</reference>
<protein>
    <recommendedName>
        <fullName evidence="3">ATPase AAA-type core domain-containing protein</fullName>
    </recommendedName>
</protein>
<organism evidence="1 2">
    <name type="scientific">Xenorhabdus bovienii str. Intermedium</name>
    <dbReference type="NCBI Taxonomy" id="1379677"/>
    <lineage>
        <taxon>Bacteria</taxon>
        <taxon>Pseudomonadati</taxon>
        <taxon>Pseudomonadota</taxon>
        <taxon>Gammaproteobacteria</taxon>
        <taxon>Enterobacterales</taxon>
        <taxon>Morganellaceae</taxon>
        <taxon>Xenorhabdus</taxon>
    </lineage>
</organism>
<dbReference type="HOGENOM" id="CLU_1815077_0_0_6"/>
<evidence type="ECO:0000313" key="2">
    <source>
        <dbReference type="Proteomes" id="UP000028480"/>
    </source>
</evidence>
<dbReference type="Gene3D" id="3.40.50.300">
    <property type="entry name" value="P-loop containing nucleotide triphosphate hydrolases"/>
    <property type="match status" value="1"/>
</dbReference>
<accession>A0A077QJP8</accession>
<evidence type="ECO:0008006" key="3">
    <source>
        <dbReference type="Google" id="ProtNLM"/>
    </source>
</evidence>
<dbReference type="AlphaFoldDB" id="A0A077QJP8"/>
<dbReference type="Proteomes" id="UP000028480">
    <property type="component" value="Unassembled WGS sequence"/>
</dbReference>
<dbReference type="Gene3D" id="1.10.8.60">
    <property type="match status" value="1"/>
</dbReference>
<comment type="caution">
    <text evidence="1">The sequence shown here is derived from an EMBL/GenBank/DDBJ whole genome shotgun (WGS) entry which is preliminary data.</text>
</comment>
<dbReference type="RefSeq" id="WP_196245164.1">
    <property type="nucleotide sequence ID" value="NZ_CAWLWA010000186.1"/>
</dbReference>
<sequence length="142" mass="16188">MSSDRHANIEIAYLLQRLENNPGLVVLATNHRSHLDDAFSRRFTFIVRFTYPDAVLSKRMWQDVWPPGMRLADNVDYAQLAQTALTGANIRNIALLASWLAAESRCVTVEHIQRALRRELNKIGRLPAIFLVFSHSVTLFKG</sequence>
<proteinExistence type="predicted"/>
<evidence type="ECO:0000313" key="1">
    <source>
        <dbReference type="EMBL" id="CDH33438.1"/>
    </source>
</evidence>
<name>A0A077QJP8_XENBV</name>